<keyword evidence="8 10" id="KW-1133">Transmembrane helix</keyword>
<proteinExistence type="inferred from homology"/>
<dbReference type="EC" id="2.4.1.-" evidence="10"/>
<dbReference type="Pfam" id="PF03155">
    <property type="entry name" value="Alg6_Alg8"/>
    <property type="match status" value="1"/>
</dbReference>
<dbReference type="GO" id="GO:0005789">
    <property type="term" value="C:endoplasmic reticulum membrane"/>
    <property type="evidence" value="ECO:0007669"/>
    <property type="project" value="UniProtKB-SubCell"/>
</dbReference>
<dbReference type="Proteomes" id="UP001149813">
    <property type="component" value="Unassembled WGS sequence"/>
</dbReference>
<keyword evidence="9 10" id="KW-0472">Membrane</keyword>
<feature type="transmembrane region" description="Helical" evidence="10">
    <location>
        <begin position="460"/>
        <end position="479"/>
    </location>
</feature>
<dbReference type="PANTHER" id="PTHR12413:SF1">
    <property type="entry name" value="DOLICHYL PYROPHOSPHATE MAN9GLCNAC2 ALPHA-1,3-GLUCOSYLTRANSFERASE"/>
    <property type="match status" value="1"/>
</dbReference>
<feature type="transmembrane region" description="Helical" evidence="10">
    <location>
        <begin position="143"/>
        <end position="162"/>
    </location>
</feature>
<keyword evidence="7 10" id="KW-0256">Endoplasmic reticulum</keyword>
<keyword evidence="12" id="KW-1185">Reference proteome</keyword>
<feature type="transmembrane region" description="Helical" evidence="10">
    <location>
        <begin position="328"/>
        <end position="349"/>
    </location>
</feature>
<evidence type="ECO:0000313" key="12">
    <source>
        <dbReference type="Proteomes" id="UP001149813"/>
    </source>
</evidence>
<evidence type="ECO:0000313" key="11">
    <source>
        <dbReference type="EMBL" id="KAJ1719992.1"/>
    </source>
</evidence>
<keyword evidence="4 10" id="KW-0328">Glycosyltransferase</keyword>
<comment type="subcellular location">
    <subcellularLocation>
        <location evidence="1 10">Endoplasmic reticulum membrane</location>
        <topology evidence="1 10">Multi-pass membrane protein</topology>
    </subcellularLocation>
</comment>
<protein>
    <recommendedName>
        <fullName evidence="10">Alpha-1,3-glucosyltransferase</fullName>
        <ecNumber evidence="10">2.4.1.-</ecNumber>
    </recommendedName>
</protein>
<evidence type="ECO:0000256" key="1">
    <source>
        <dbReference type="ARBA" id="ARBA00004477"/>
    </source>
</evidence>
<evidence type="ECO:0000256" key="3">
    <source>
        <dbReference type="ARBA" id="ARBA00008715"/>
    </source>
</evidence>
<evidence type="ECO:0000256" key="9">
    <source>
        <dbReference type="ARBA" id="ARBA00023136"/>
    </source>
</evidence>
<comment type="pathway">
    <text evidence="2 10">Protein modification; protein glycosylation.</text>
</comment>
<feature type="transmembrane region" description="Helical" evidence="10">
    <location>
        <begin position="431"/>
        <end position="448"/>
    </location>
</feature>
<organism evidence="11 12">
    <name type="scientific">Coemansia erecta</name>
    <dbReference type="NCBI Taxonomy" id="147472"/>
    <lineage>
        <taxon>Eukaryota</taxon>
        <taxon>Fungi</taxon>
        <taxon>Fungi incertae sedis</taxon>
        <taxon>Zoopagomycota</taxon>
        <taxon>Kickxellomycotina</taxon>
        <taxon>Kickxellomycetes</taxon>
        <taxon>Kickxellales</taxon>
        <taxon>Kickxellaceae</taxon>
        <taxon>Coemansia</taxon>
    </lineage>
</organism>
<evidence type="ECO:0000256" key="4">
    <source>
        <dbReference type="ARBA" id="ARBA00022676"/>
    </source>
</evidence>
<name>A0A9W7XW02_9FUNG</name>
<dbReference type="GO" id="GO:0042281">
    <property type="term" value="F:dolichyl pyrophosphate Man9GlcNAc2 alpha-1,3-glucosyltransferase activity"/>
    <property type="evidence" value="ECO:0007669"/>
    <property type="project" value="TreeGrafter"/>
</dbReference>
<evidence type="ECO:0000256" key="2">
    <source>
        <dbReference type="ARBA" id="ARBA00004922"/>
    </source>
</evidence>
<feature type="transmembrane region" description="Helical" evidence="10">
    <location>
        <begin position="491"/>
        <end position="511"/>
    </location>
</feature>
<dbReference type="AlphaFoldDB" id="A0A9W7XW02"/>
<accession>A0A9W7XW02</accession>
<comment type="similarity">
    <text evidence="3 10">Belongs to the ALG6/ALG8 glucosyltransferase family.</text>
</comment>
<sequence>MAAKTRSKAAARTAGRASTAVKDIVPLNAWFRFLEAQNAQKIALPVTLLLAVLVRWCVALHGYSGQGKPPMYGDYEAQRHWMEITTHLPPSQWYFYDLGYWGLDYPPLTAFQSWACGFIANLIDPEWVALDTSRGIESQSSKLFMRASVLVLDLAIFVPAVVLFFRSRRVPTSWVARQASTFTVLLQPCLLLIDHGHFQYNSVMLGFLVWAVVFAASDSYVSMAVAFCCALMFKQMALYYAPAVFFFLLAKCFQSSHGFVLFIKLGLAVCLTFGAMLLPWIQSPDQLMQILTRVFPVARGLYEDKVANIWCAVNVVVKLRSMYSIDDLLVLATAATALAFAPSCIHLFVVVKRHAGKPLPAVRDNIVRLLNYGLLNSSLAFFLLSFQVHEKSILLPLAPALLLIDDEPWAVNWFVQTSLFSMYPLLFKDGLAIPYAVLAVGWSVLRSCPVCPADKHTPRVVFIMQWLTTLAMVALHAADMFIPPPASLPDIYIVLNAVFSCAMFTMFMLYFNYRQFTLLSRPSADQALASKLKAE</sequence>
<feature type="transmembrane region" description="Helical" evidence="10">
    <location>
        <begin position="200"/>
        <end position="217"/>
    </location>
</feature>
<feature type="transmembrane region" description="Helical" evidence="10">
    <location>
        <begin position="42"/>
        <end position="63"/>
    </location>
</feature>
<evidence type="ECO:0000256" key="5">
    <source>
        <dbReference type="ARBA" id="ARBA00022679"/>
    </source>
</evidence>
<dbReference type="EMBL" id="JANBOJ010000310">
    <property type="protein sequence ID" value="KAJ1719992.1"/>
    <property type="molecule type" value="Genomic_DNA"/>
</dbReference>
<feature type="transmembrane region" description="Helical" evidence="10">
    <location>
        <begin position="369"/>
        <end position="388"/>
    </location>
</feature>
<evidence type="ECO:0000256" key="6">
    <source>
        <dbReference type="ARBA" id="ARBA00022692"/>
    </source>
</evidence>
<keyword evidence="5 10" id="KW-0808">Transferase</keyword>
<feature type="transmembrane region" description="Helical" evidence="10">
    <location>
        <begin position="261"/>
        <end position="281"/>
    </location>
</feature>
<evidence type="ECO:0000256" key="10">
    <source>
        <dbReference type="RuleBase" id="RU363110"/>
    </source>
</evidence>
<gene>
    <name evidence="11" type="primary">ALG6</name>
    <name evidence="11" type="ORF">LPJ53_005328</name>
</gene>
<evidence type="ECO:0000256" key="7">
    <source>
        <dbReference type="ARBA" id="ARBA00022824"/>
    </source>
</evidence>
<evidence type="ECO:0000256" key="8">
    <source>
        <dbReference type="ARBA" id="ARBA00022989"/>
    </source>
</evidence>
<dbReference type="PANTHER" id="PTHR12413">
    <property type="entry name" value="DOLICHYL GLYCOSYLTRANSFERASE"/>
    <property type="match status" value="1"/>
</dbReference>
<keyword evidence="6 10" id="KW-0812">Transmembrane</keyword>
<reference evidence="11" key="1">
    <citation type="submission" date="2022-07" db="EMBL/GenBank/DDBJ databases">
        <title>Phylogenomic reconstructions and comparative analyses of Kickxellomycotina fungi.</title>
        <authorList>
            <person name="Reynolds N.K."/>
            <person name="Stajich J.E."/>
            <person name="Barry K."/>
            <person name="Grigoriev I.V."/>
            <person name="Crous P."/>
            <person name="Smith M.E."/>
        </authorList>
    </citation>
    <scope>NUCLEOTIDE SEQUENCE</scope>
    <source>
        <strain evidence="11">NBRC 32514</strain>
    </source>
</reference>
<feature type="transmembrane region" description="Helical" evidence="10">
    <location>
        <begin position="223"/>
        <end position="249"/>
    </location>
</feature>
<comment type="caution">
    <text evidence="11">The sequence shown here is derived from an EMBL/GenBank/DDBJ whole genome shotgun (WGS) entry which is preliminary data.</text>
</comment>
<dbReference type="InterPro" id="IPR004856">
    <property type="entry name" value="Glyco_trans_ALG6/ALG8"/>
</dbReference>
<dbReference type="OrthoDB" id="5589195at2759"/>